<evidence type="ECO:0000259" key="10">
    <source>
        <dbReference type="PROSITE" id="PS51779"/>
    </source>
</evidence>
<evidence type="ECO:0000256" key="5">
    <source>
        <dbReference type="ARBA" id="ARBA00022692"/>
    </source>
</evidence>
<dbReference type="HAMAP" id="MF_00911">
    <property type="entry name" value="FtsQ_subfam"/>
    <property type="match status" value="1"/>
</dbReference>
<reference evidence="11" key="1">
    <citation type="submission" date="2021-03" db="EMBL/GenBank/DDBJ databases">
        <title>Ottowia sp. 27C isolated from the cloaca of a Giant Asian pond turtle (Heosemys grandis).</title>
        <authorList>
            <person name="Spergser J."/>
            <person name="Busse H.-J."/>
        </authorList>
    </citation>
    <scope>NUCLEOTIDE SEQUENCE</scope>
    <source>
        <strain evidence="11">27C</strain>
    </source>
</reference>
<dbReference type="RefSeq" id="WP_208008548.1">
    <property type="nucleotide sequence ID" value="NZ_CP071796.1"/>
</dbReference>
<dbReference type="PROSITE" id="PS51779">
    <property type="entry name" value="POTRA"/>
    <property type="match status" value="1"/>
</dbReference>
<keyword evidence="2 9" id="KW-1003">Cell membrane</keyword>
<dbReference type="Proteomes" id="UP000663903">
    <property type="component" value="Chromosome"/>
</dbReference>
<accession>A0A975CEB3</accession>
<feature type="transmembrane region" description="Helical" evidence="9">
    <location>
        <begin position="20"/>
        <end position="38"/>
    </location>
</feature>
<keyword evidence="5 9" id="KW-0812">Transmembrane</keyword>
<comment type="subunit">
    <text evidence="9">Part of a complex composed of FtsB, FtsL and FtsQ.</text>
</comment>
<evidence type="ECO:0000256" key="2">
    <source>
        <dbReference type="ARBA" id="ARBA00022475"/>
    </source>
</evidence>
<keyword evidence="8 9" id="KW-0131">Cell cycle</keyword>
<evidence type="ECO:0000256" key="6">
    <source>
        <dbReference type="ARBA" id="ARBA00022989"/>
    </source>
</evidence>
<dbReference type="GO" id="GO:0043093">
    <property type="term" value="P:FtsZ-dependent cytokinesis"/>
    <property type="evidence" value="ECO:0007669"/>
    <property type="project" value="UniProtKB-UniRule"/>
</dbReference>
<dbReference type="InterPro" id="IPR005548">
    <property type="entry name" value="Cell_div_FtsQ/DivIB_C"/>
</dbReference>
<dbReference type="GO" id="GO:0090529">
    <property type="term" value="P:cell septum assembly"/>
    <property type="evidence" value="ECO:0007669"/>
    <property type="project" value="InterPro"/>
</dbReference>
<evidence type="ECO:0000256" key="1">
    <source>
        <dbReference type="ARBA" id="ARBA00004370"/>
    </source>
</evidence>
<gene>
    <name evidence="9" type="primary">ftsQ</name>
    <name evidence="11" type="ORF">J1M35_17750</name>
</gene>
<comment type="similarity">
    <text evidence="9">Belongs to the FtsQ/DivIB family. FtsQ subfamily.</text>
</comment>
<dbReference type="InterPro" id="IPR013685">
    <property type="entry name" value="POTRA_FtsQ_type"/>
</dbReference>
<dbReference type="GO" id="GO:0005886">
    <property type="term" value="C:plasma membrane"/>
    <property type="evidence" value="ECO:0007669"/>
    <property type="project" value="UniProtKB-SubCell"/>
</dbReference>
<feature type="domain" description="POTRA" evidence="10">
    <location>
        <begin position="43"/>
        <end position="112"/>
    </location>
</feature>
<comment type="subcellular location">
    <subcellularLocation>
        <location evidence="9">Cell inner membrane</location>
        <topology evidence="9">Single-pass type II membrane protein</topology>
    </subcellularLocation>
    <subcellularLocation>
        <location evidence="1">Membrane</location>
    </subcellularLocation>
    <text evidence="9">Localizes to the division septum.</text>
</comment>
<keyword evidence="4 9" id="KW-0132">Cell division</keyword>
<dbReference type="InterPro" id="IPR026579">
    <property type="entry name" value="FtsQ"/>
</dbReference>
<keyword evidence="7 9" id="KW-0472">Membrane</keyword>
<keyword evidence="12" id="KW-1185">Reference proteome</keyword>
<protein>
    <recommendedName>
        <fullName evidence="9">Cell division protein FtsQ</fullName>
    </recommendedName>
</protein>
<evidence type="ECO:0000313" key="12">
    <source>
        <dbReference type="Proteomes" id="UP000663903"/>
    </source>
</evidence>
<dbReference type="KEGG" id="otd:J1M35_17750"/>
<keyword evidence="6 9" id="KW-1133">Transmembrane helix</keyword>
<dbReference type="Gene3D" id="3.10.20.310">
    <property type="entry name" value="membrane protein fhac"/>
    <property type="match status" value="1"/>
</dbReference>
<dbReference type="EMBL" id="CP071796">
    <property type="protein sequence ID" value="QTD44873.1"/>
    <property type="molecule type" value="Genomic_DNA"/>
</dbReference>
<evidence type="ECO:0000256" key="8">
    <source>
        <dbReference type="ARBA" id="ARBA00023306"/>
    </source>
</evidence>
<name>A0A975CEB3_9BURK</name>
<dbReference type="InterPro" id="IPR034746">
    <property type="entry name" value="POTRA"/>
</dbReference>
<dbReference type="GO" id="GO:0032153">
    <property type="term" value="C:cell division site"/>
    <property type="evidence" value="ECO:0007669"/>
    <property type="project" value="UniProtKB-UniRule"/>
</dbReference>
<dbReference type="PANTHER" id="PTHR35851:SF1">
    <property type="entry name" value="CELL DIVISION PROTEIN FTSQ"/>
    <property type="match status" value="1"/>
</dbReference>
<proteinExistence type="inferred from homology"/>
<dbReference type="Gene3D" id="3.40.50.11690">
    <property type="entry name" value="Cell division protein FtsQ/DivIB"/>
    <property type="match status" value="1"/>
</dbReference>
<dbReference type="InterPro" id="IPR045335">
    <property type="entry name" value="FtsQ_C_sf"/>
</dbReference>
<evidence type="ECO:0000256" key="9">
    <source>
        <dbReference type="HAMAP-Rule" id="MF_00911"/>
    </source>
</evidence>
<evidence type="ECO:0000256" key="3">
    <source>
        <dbReference type="ARBA" id="ARBA00022519"/>
    </source>
</evidence>
<evidence type="ECO:0000313" key="11">
    <source>
        <dbReference type="EMBL" id="QTD44873.1"/>
    </source>
</evidence>
<sequence>MTSTLPLPIDVRLMNATTALLVTGLVLAGVSAGLWWVLRNPAFAIRQIVVAGDTTHNSAASLRAAVVPSLTGNFFTLDLSAAQVAFQSAPWVRQAVVQREFPGRLNVRLQEHRAVAHWGEDDTRLVNSFGEVFDAAGGNDLDERDMPVLVGPEGQAPRLIEMHRMLNPLVAPLDTHVAQLALRPRGNWQVELDSGAVVELGHGTPQALAARLTQFVGTVKEVAARHQRAVDAVEAADLRHAGGYALRLRGVTTVRPDAQPAAKR</sequence>
<dbReference type="Pfam" id="PF03799">
    <property type="entry name" value="FtsQ_DivIB_C"/>
    <property type="match status" value="1"/>
</dbReference>
<comment type="function">
    <text evidence="9">Essential cell division protein. May link together the upstream cell division proteins, which are predominantly cytoplasmic, with the downstream cell division proteins, which are predominantly periplasmic. May control correct divisome assembly.</text>
</comment>
<dbReference type="PANTHER" id="PTHR35851">
    <property type="entry name" value="CELL DIVISION PROTEIN FTSQ"/>
    <property type="match status" value="1"/>
</dbReference>
<evidence type="ECO:0000256" key="7">
    <source>
        <dbReference type="ARBA" id="ARBA00023136"/>
    </source>
</evidence>
<dbReference type="AlphaFoldDB" id="A0A975CEB3"/>
<evidence type="ECO:0000256" key="4">
    <source>
        <dbReference type="ARBA" id="ARBA00022618"/>
    </source>
</evidence>
<organism evidence="11 12">
    <name type="scientific">Ottowia testudinis</name>
    <dbReference type="NCBI Taxonomy" id="2816950"/>
    <lineage>
        <taxon>Bacteria</taxon>
        <taxon>Pseudomonadati</taxon>
        <taxon>Pseudomonadota</taxon>
        <taxon>Betaproteobacteria</taxon>
        <taxon>Burkholderiales</taxon>
        <taxon>Comamonadaceae</taxon>
        <taxon>Ottowia</taxon>
    </lineage>
</organism>
<keyword evidence="3 9" id="KW-0997">Cell inner membrane</keyword>
<dbReference type="Pfam" id="PF08478">
    <property type="entry name" value="POTRA_1"/>
    <property type="match status" value="1"/>
</dbReference>